<comment type="function">
    <text evidence="4">Binds to the 23S rRNA.</text>
</comment>
<keyword evidence="3 4" id="KW-0687">Ribonucleoprotein</keyword>
<dbReference type="Gene3D" id="3.100.10.10">
    <property type="match status" value="1"/>
</dbReference>
<reference evidence="7 8" key="1">
    <citation type="journal article" date="2016" name="Nat. Commun.">
        <title>Thousands of microbial genomes shed light on interconnected biogeochemical processes in an aquifer system.</title>
        <authorList>
            <person name="Anantharaman K."/>
            <person name="Brown C.T."/>
            <person name="Hug L.A."/>
            <person name="Sharon I."/>
            <person name="Castelle C.J."/>
            <person name="Probst A.J."/>
            <person name="Thomas B.C."/>
            <person name="Singh A."/>
            <person name="Wilkins M.J."/>
            <person name="Karaoz U."/>
            <person name="Brodie E.L."/>
            <person name="Williams K.H."/>
            <person name="Hubbard S.S."/>
            <person name="Banfield J.F."/>
        </authorList>
    </citation>
    <scope>NUCLEOTIDE SEQUENCE [LARGE SCALE GENOMIC DNA]</scope>
</reference>
<sequence length="147" mass="16199">MQLHQLQRNKKARKGIRVGRGGKRGKTSGRGTKGQKARAGHRIRPEIRDAIKKLPKRRGYRFNPIGEKAKPINLASIEIKFSDGEQVNPKTLIKKGIINIHKGQIPKIKILGSGDFSKKVNVSGCMISKSAKEKIEKAGGAVKSEKN</sequence>
<gene>
    <name evidence="4" type="primary">rplO</name>
    <name evidence="7" type="ORF">A2Z61_00725</name>
</gene>
<dbReference type="GO" id="GO:0003735">
    <property type="term" value="F:structural constituent of ribosome"/>
    <property type="evidence" value="ECO:0007669"/>
    <property type="project" value="InterPro"/>
</dbReference>
<dbReference type="GO" id="GO:0019843">
    <property type="term" value="F:rRNA binding"/>
    <property type="evidence" value="ECO:0007669"/>
    <property type="project" value="UniProtKB-UniRule"/>
</dbReference>
<feature type="domain" description="Large ribosomal subunit protein uL15/eL18" evidence="6">
    <location>
        <begin position="71"/>
        <end position="142"/>
    </location>
</feature>
<dbReference type="EMBL" id="MFAC01000027">
    <property type="protein sequence ID" value="OGD66606.1"/>
    <property type="molecule type" value="Genomic_DNA"/>
</dbReference>
<dbReference type="HAMAP" id="MF_01341">
    <property type="entry name" value="Ribosomal_uL15"/>
    <property type="match status" value="1"/>
</dbReference>
<dbReference type="PANTHER" id="PTHR12934:SF11">
    <property type="entry name" value="LARGE RIBOSOMAL SUBUNIT PROTEIN UL15M"/>
    <property type="match status" value="1"/>
</dbReference>
<feature type="compositionally biased region" description="Basic residues" evidence="5">
    <location>
        <begin position="7"/>
        <end position="42"/>
    </location>
</feature>
<feature type="region of interest" description="Disordered" evidence="5">
    <location>
        <begin position="1"/>
        <end position="46"/>
    </location>
</feature>
<protein>
    <recommendedName>
        <fullName evidence="4">Large ribosomal subunit protein uL15</fullName>
    </recommendedName>
</protein>
<keyword evidence="2 4" id="KW-0689">Ribosomal protein</keyword>
<evidence type="ECO:0000256" key="3">
    <source>
        <dbReference type="ARBA" id="ARBA00023274"/>
    </source>
</evidence>
<comment type="similarity">
    <text evidence="1 4">Belongs to the universal ribosomal protein uL15 family.</text>
</comment>
<organism evidence="7 8">
    <name type="scientific">Candidatus Campbellbacteria bacterium RIFCSPLOWO2_02_35_12</name>
    <dbReference type="NCBI Taxonomy" id="1797580"/>
    <lineage>
        <taxon>Bacteria</taxon>
        <taxon>Candidatus Campbelliibacteriota</taxon>
    </lineage>
</organism>
<accession>A0A1F5EHB4</accession>
<comment type="caution">
    <text evidence="7">The sequence shown here is derived from an EMBL/GenBank/DDBJ whole genome shotgun (WGS) entry which is preliminary data.</text>
</comment>
<dbReference type="InterPro" id="IPR036227">
    <property type="entry name" value="Ribosomal_uL15/eL18_sf"/>
</dbReference>
<dbReference type="GO" id="GO:0022625">
    <property type="term" value="C:cytosolic large ribosomal subunit"/>
    <property type="evidence" value="ECO:0007669"/>
    <property type="project" value="TreeGrafter"/>
</dbReference>
<evidence type="ECO:0000256" key="1">
    <source>
        <dbReference type="ARBA" id="ARBA00007320"/>
    </source>
</evidence>
<proteinExistence type="inferred from homology"/>
<name>A0A1F5EHB4_9BACT</name>
<evidence type="ECO:0000256" key="4">
    <source>
        <dbReference type="HAMAP-Rule" id="MF_01341"/>
    </source>
</evidence>
<evidence type="ECO:0000256" key="2">
    <source>
        <dbReference type="ARBA" id="ARBA00022980"/>
    </source>
</evidence>
<dbReference type="InterPro" id="IPR030878">
    <property type="entry name" value="Ribosomal_uL15"/>
</dbReference>
<keyword evidence="4" id="KW-0694">RNA-binding</keyword>
<keyword evidence="4" id="KW-0699">rRNA-binding</keyword>
<evidence type="ECO:0000259" key="6">
    <source>
        <dbReference type="Pfam" id="PF00828"/>
    </source>
</evidence>
<evidence type="ECO:0000313" key="7">
    <source>
        <dbReference type="EMBL" id="OGD66606.1"/>
    </source>
</evidence>
<dbReference type="Pfam" id="PF00828">
    <property type="entry name" value="Ribosomal_L27A"/>
    <property type="match status" value="1"/>
</dbReference>
<evidence type="ECO:0000313" key="8">
    <source>
        <dbReference type="Proteomes" id="UP000186029"/>
    </source>
</evidence>
<evidence type="ECO:0000256" key="5">
    <source>
        <dbReference type="SAM" id="MobiDB-lite"/>
    </source>
</evidence>
<dbReference type="InterPro" id="IPR021131">
    <property type="entry name" value="Ribosomal_uL15/eL18"/>
</dbReference>
<dbReference type="STRING" id="1797580.A2Z61_00725"/>
<dbReference type="Proteomes" id="UP000186029">
    <property type="component" value="Unassembled WGS sequence"/>
</dbReference>
<dbReference type="PANTHER" id="PTHR12934">
    <property type="entry name" value="50S RIBOSOMAL PROTEIN L15"/>
    <property type="match status" value="1"/>
</dbReference>
<dbReference type="InterPro" id="IPR005749">
    <property type="entry name" value="Ribosomal_uL15_bac-type"/>
</dbReference>
<comment type="subunit">
    <text evidence="4">Part of the 50S ribosomal subunit.</text>
</comment>
<dbReference type="GO" id="GO:0006412">
    <property type="term" value="P:translation"/>
    <property type="evidence" value="ECO:0007669"/>
    <property type="project" value="UniProtKB-UniRule"/>
</dbReference>
<dbReference type="SUPFAM" id="SSF52080">
    <property type="entry name" value="Ribosomal proteins L15p and L18e"/>
    <property type="match status" value="1"/>
</dbReference>
<dbReference type="AlphaFoldDB" id="A0A1F5EHB4"/>